<keyword evidence="1" id="KW-0472">Membrane</keyword>
<proteinExistence type="predicted"/>
<dbReference type="KEGG" id="scad:DN051_44015"/>
<keyword evidence="2" id="KW-0614">Plasmid</keyword>
<dbReference type="AlphaFoldDB" id="A0A2Z4JFY8"/>
<keyword evidence="3" id="KW-1185">Reference proteome</keyword>
<dbReference type="SUPFAM" id="SSF51230">
    <property type="entry name" value="Single hybrid motif"/>
    <property type="match status" value="1"/>
</dbReference>
<organism evidence="2 3">
    <name type="scientific">Streptomyces cadmiisoli</name>
    <dbReference type="NCBI Taxonomy" id="2184053"/>
    <lineage>
        <taxon>Bacteria</taxon>
        <taxon>Bacillati</taxon>
        <taxon>Actinomycetota</taxon>
        <taxon>Actinomycetes</taxon>
        <taxon>Kitasatosporales</taxon>
        <taxon>Streptomycetaceae</taxon>
        <taxon>Streptomyces</taxon>
        <taxon>Streptomyces aurantiacus group</taxon>
    </lineage>
</organism>
<name>A0A2Z4JFY8_9ACTN</name>
<evidence type="ECO:0000313" key="3">
    <source>
        <dbReference type="Proteomes" id="UP000249616"/>
    </source>
</evidence>
<evidence type="ECO:0000313" key="2">
    <source>
        <dbReference type="EMBL" id="AWW43503.1"/>
    </source>
</evidence>
<evidence type="ECO:0008006" key="4">
    <source>
        <dbReference type="Google" id="ProtNLM"/>
    </source>
</evidence>
<evidence type="ECO:0000256" key="1">
    <source>
        <dbReference type="SAM" id="Phobius"/>
    </source>
</evidence>
<geneLocation type="plasmid" evidence="2 3">
    <name>unnamed1</name>
</geneLocation>
<keyword evidence="1" id="KW-0812">Transmembrane</keyword>
<sequence length="363" mass="38775">MYRHVGSNKRAVYLRGLVTTEIQRTLSTLYLTQDGSDVSSGRYRATGGVSCPSADIRLTTKPRVDSNQRSKLVEKIRIEQPPSFFPAALRRRAAPVKFRQQALAKLQSPTVLDAPIQLAQPRNLLSLAVVALLVVCGGVWAVTGSIPRQTTATGILTHAKGSIYFESPHTGQITGVFVTAGSIFPAKTPLFNIQSETGERTVRSTAGGRIISLLGSVGQQISQGAQLAVIERVDDIHDPVVAALYVPQSSAGLVRVGSQVDLDVRSAPSKSYGILRGTVESIGQFPQTESQIASFLGDAQLAKTFTMTGQPMSVIVRITPDSSTISGFSWSRGAGPPYQIDSRSLVTGAIHLAPIKPVDWISA</sequence>
<keyword evidence="1" id="KW-1133">Transmembrane helix</keyword>
<reference evidence="3" key="1">
    <citation type="submission" date="2018-06" db="EMBL/GenBank/DDBJ databases">
        <authorList>
            <person name="Li K."/>
        </authorList>
    </citation>
    <scope>NUCLEOTIDE SEQUENCE [LARGE SCALE GENOMIC DNA]</scope>
    <source>
        <strain evidence="3">ZFG47</strain>
        <plasmid evidence="3">unnamed1</plasmid>
    </source>
</reference>
<gene>
    <name evidence="2" type="ORF">DN051_44015</name>
</gene>
<dbReference type="EMBL" id="CP030074">
    <property type="protein sequence ID" value="AWW43503.1"/>
    <property type="molecule type" value="Genomic_DNA"/>
</dbReference>
<dbReference type="InterPro" id="IPR011053">
    <property type="entry name" value="Single_hybrid_motif"/>
</dbReference>
<dbReference type="Proteomes" id="UP000249616">
    <property type="component" value="Plasmid unnamed1"/>
</dbReference>
<protein>
    <recommendedName>
        <fullName evidence="4">HlyD family efflux transporter periplasmic adaptor subunit</fullName>
    </recommendedName>
</protein>
<accession>A0A2Z4JFY8</accession>
<dbReference type="Gene3D" id="2.40.50.100">
    <property type="match status" value="1"/>
</dbReference>
<feature type="transmembrane region" description="Helical" evidence="1">
    <location>
        <begin position="124"/>
        <end position="143"/>
    </location>
</feature>